<keyword evidence="1" id="KW-1133">Transmembrane helix</keyword>
<accession>A0A934IIM6</accession>
<dbReference type="EMBL" id="JAEKPD010000007">
    <property type="protein sequence ID" value="MBJ3762614.1"/>
    <property type="molecule type" value="Genomic_DNA"/>
</dbReference>
<protein>
    <submittedName>
        <fullName evidence="2">Uncharacterized protein</fullName>
    </submittedName>
</protein>
<keyword evidence="1" id="KW-0812">Transmembrane</keyword>
<reference evidence="2" key="1">
    <citation type="submission" date="2020-12" db="EMBL/GenBank/DDBJ databases">
        <title>Bacterial taxonomy.</title>
        <authorList>
            <person name="Pan X."/>
        </authorList>
    </citation>
    <scope>NUCLEOTIDE SEQUENCE</scope>
    <source>
        <strain evidence="2">KCTC 52957</strain>
    </source>
</reference>
<name>A0A934IIM6_9RHOB</name>
<proteinExistence type="predicted"/>
<comment type="caution">
    <text evidence="2">The sequence shown here is derived from an EMBL/GenBank/DDBJ whole genome shotgun (WGS) entry which is preliminary data.</text>
</comment>
<evidence type="ECO:0000313" key="2">
    <source>
        <dbReference type="EMBL" id="MBJ3762614.1"/>
    </source>
</evidence>
<dbReference type="RefSeq" id="WP_198915792.1">
    <property type="nucleotide sequence ID" value="NZ_JAEKPD010000007.1"/>
</dbReference>
<feature type="transmembrane region" description="Helical" evidence="1">
    <location>
        <begin position="102"/>
        <end position="124"/>
    </location>
</feature>
<dbReference type="AlphaFoldDB" id="A0A934IIM6"/>
<keyword evidence="3" id="KW-1185">Reference proteome</keyword>
<gene>
    <name evidence="2" type="ORF">ILP92_07640</name>
</gene>
<organism evidence="2 3">
    <name type="scientific">Palleronia pontilimi</name>
    <dbReference type="NCBI Taxonomy" id="1964209"/>
    <lineage>
        <taxon>Bacteria</taxon>
        <taxon>Pseudomonadati</taxon>
        <taxon>Pseudomonadota</taxon>
        <taxon>Alphaproteobacteria</taxon>
        <taxon>Rhodobacterales</taxon>
        <taxon>Roseobacteraceae</taxon>
        <taxon>Palleronia</taxon>
    </lineage>
</organism>
<evidence type="ECO:0000313" key="3">
    <source>
        <dbReference type="Proteomes" id="UP000642488"/>
    </source>
</evidence>
<evidence type="ECO:0000256" key="1">
    <source>
        <dbReference type="SAM" id="Phobius"/>
    </source>
</evidence>
<sequence>MTALKEYERLEASGLWRATPDAQRRDVLVSLGDATLAISDSAERPLAHWSLPAIERMNPGQMPAIFAPGIDATETLELDDAQMIDAIDTVHRAIERRRPRRGWLRTGVLTVVLGGLVAGSVLWLPDALVRHATAVAPPAVRADTGLRLLRQIIRVSGERCDNRSARAALSALSQRVLGPGAGQIVVLPGGPEAAEHLPGNLVLVNRALIEDYDDAAPVAGFIIAELARAEATDPIARLLAKMGPWAAFQLLTQGEIPDDTLRAYAETLLKEPQDPLPEAAFLRRMGAAQIPVAPYAYAVDVTGEATVSLIESDPVDPNMARPVLSDAQWVALQEICTR</sequence>
<keyword evidence="1" id="KW-0472">Membrane</keyword>
<dbReference type="Proteomes" id="UP000642488">
    <property type="component" value="Unassembled WGS sequence"/>
</dbReference>